<dbReference type="EMBL" id="JACSQK010000006">
    <property type="protein sequence ID" value="MBD7961454.1"/>
    <property type="molecule type" value="Genomic_DNA"/>
</dbReference>
<gene>
    <name evidence="4" type="ORF">H9646_13300</name>
</gene>
<feature type="chain" id="PRO_5045092127" description="Glycine zipper 2TM domain-containing protein" evidence="3">
    <location>
        <begin position="23"/>
        <end position="248"/>
    </location>
</feature>
<dbReference type="PANTHER" id="PTHR35603">
    <property type="match status" value="1"/>
</dbReference>
<evidence type="ECO:0000313" key="4">
    <source>
        <dbReference type="EMBL" id="MBD7961454.1"/>
    </source>
</evidence>
<dbReference type="Proteomes" id="UP000634919">
    <property type="component" value="Unassembled WGS sequence"/>
</dbReference>
<dbReference type="InterPro" id="IPR051407">
    <property type="entry name" value="Bact_OM_lipoprot/Surf_antigen"/>
</dbReference>
<evidence type="ECO:0008006" key="6">
    <source>
        <dbReference type="Google" id="ProtNLM"/>
    </source>
</evidence>
<keyword evidence="5" id="KW-1185">Reference proteome</keyword>
<evidence type="ECO:0000313" key="5">
    <source>
        <dbReference type="Proteomes" id="UP000634919"/>
    </source>
</evidence>
<dbReference type="RefSeq" id="WP_191723851.1">
    <property type="nucleotide sequence ID" value="NZ_JACSQK010000006.1"/>
</dbReference>
<accession>A0ABR8SEA7</accession>
<evidence type="ECO:0000256" key="1">
    <source>
        <dbReference type="ARBA" id="ARBA00004370"/>
    </source>
</evidence>
<reference evidence="4 5" key="1">
    <citation type="submission" date="2020-08" db="EMBL/GenBank/DDBJ databases">
        <title>A Genomic Blueprint of the Chicken Gut Microbiome.</title>
        <authorList>
            <person name="Gilroy R."/>
            <person name="Ravi A."/>
            <person name="Getino M."/>
            <person name="Pursley I."/>
            <person name="Horton D.L."/>
            <person name="Alikhan N.-F."/>
            <person name="Baker D."/>
            <person name="Gharbi K."/>
            <person name="Hall N."/>
            <person name="Watson M."/>
            <person name="Adriaenssens E.M."/>
            <person name="Foster-Nyarko E."/>
            <person name="Jarju S."/>
            <person name="Secka A."/>
            <person name="Antonio M."/>
            <person name="Oren A."/>
            <person name="Chaudhuri R."/>
            <person name="La Ragione R.M."/>
            <person name="Hildebrand F."/>
            <person name="Pallen M.J."/>
        </authorList>
    </citation>
    <scope>NUCLEOTIDE SEQUENCE [LARGE SCALE GENOMIC DNA]</scope>
    <source>
        <strain evidence="4 5">Sa2CVA6</strain>
    </source>
</reference>
<evidence type="ECO:0000256" key="2">
    <source>
        <dbReference type="ARBA" id="ARBA00023136"/>
    </source>
</evidence>
<dbReference type="PANTHER" id="PTHR35603:SF2">
    <property type="entry name" value="OUTER MEMBRANE LIPOPROTEIN"/>
    <property type="match status" value="1"/>
</dbReference>
<keyword evidence="2" id="KW-0472">Membrane</keyword>
<name>A0ABR8SEA7_9BURK</name>
<protein>
    <recommendedName>
        <fullName evidence="6">Glycine zipper 2TM domain-containing protein</fullName>
    </recommendedName>
</protein>
<organism evidence="4 5">
    <name type="scientific">Comamonas avium</name>
    <dbReference type="NCBI Taxonomy" id="2762231"/>
    <lineage>
        <taxon>Bacteria</taxon>
        <taxon>Pseudomonadati</taxon>
        <taxon>Pseudomonadota</taxon>
        <taxon>Betaproteobacteria</taxon>
        <taxon>Burkholderiales</taxon>
        <taxon>Comamonadaceae</taxon>
        <taxon>Comamonas</taxon>
    </lineage>
</organism>
<feature type="signal peptide" evidence="3">
    <location>
        <begin position="1"/>
        <end position="22"/>
    </location>
</feature>
<proteinExistence type="predicted"/>
<comment type="subcellular location">
    <subcellularLocation>
        <location evidence="1">Membrane</location>
    </subcellularLocation>
</comment>
<sequence>MGIKQWLTITNTIAVTAGLACASTFAQEQARVLSVIPVMQQVGVPQQFCEDVQVDGGQRTNGTGAIIGAVVGGVAGNALGRSSGRSAARGYYSPRGYHGYGHHNYRQGSDRGVATIVGAIAGGLIGNVIESSNSQPRYETVRRCTNETVYENHTIGYDVAYEYAGRRYTTRTGSHPGAWLPINVQPQAENRYSSSYTASARHFSGPSGIYQPAPAHMVVTNNIAYAQPGNPYAAAPTHPASPPSGHWR</sequence>
<dbReference type="PROSITE" id="PS51257">
    <property type="entry name" value="PROKAR_LIPOPROTEIN"/>
    <property type="match status" value="1"/>
</dbReference>
<evidence type="ECO:0000256" key="3">
    <source>
        <dbReference type="SAM" id="SignalP"/>
    </source>
</evidence>
<keyword evidence="3" id="KW-0732">Signal</keyword>
<comment type="caution">
    <text evidence="4">The sequence shown here is derived from an EMBL/GenBank/DDBJ whole genome shotgun (WGS) entry which is preliminary data.</text>
</comment>